<dbReference type="SUPFAM" id="SSF52540">
    <property type="entry name" value="P-loop containing nucleoside triphosphate hydrolases"/>
    <property type="match status" value="1"/>
</dbReference>
<dbReference type="eggNOG" id="COG0433">
    <property type="taxonomic scope" value="Bacteria"/>
</dbReference>
<feature type="domain" description="Helicase HerA central" evidence="2">
    <location>
        <begin position="31"/>
        <end position="80"/>
    </location>
</feature>
<keyword evidence="3" id="KW-0067">ATP-binding</keyword>
<evidence type="ECO:0000313" key="3">
    <source>
        <dbReference type="EMBL" id="AMW05664.1"/>
    </source>
</evidence>
<proteinExistence type="predicted"/>
<evidence type="ECO:0000313" key="4">
    <source>
        <dbReference type="Proteomes" id="UP000076404"/>
    </source>
</evidence>
<reference evidence="3 4" key="1">
    <citation type="journal article" date="2014" name="Proc. Natl. Acad. Sci. U.S.A.">
        <title>Functional type 2 photosynthetic reaction centers found in the rare bacterial phylum Gemmatimonadetes.</title>
        <authorList>
            <person name="Zeng Y."/>
            <person name="Feng F."/>
            <person name="Medova H."/>
            <person name="Dean J."/>
            <person name="Koblizek M."/>
        </authorList>
    </citation>
    <scope>NUCLEOTIDE SEQUENCE [LARGE SCALE GENOMIC DNA]</scope>
    <source>
        <strain evidence="3 4">AP64</strain>
    </source>
</reference>
<dbReference type="Gene3D" id="3.40.50.300">
    <property type="entry name" value="P-loop containing nucleotide triphosphate hydrolases"/>
    <property type="match status" value="2"/>
</dbReference>
<evidence type="ECO:0000259" key="2">
    <source>
        <dbReference type="Pfam" id="PF01935"/>
    </source>
</evidence>
<keyword evidence="4" id="KW-1185">Reference proteome</keyword>
<dbReference type="STRING" id="1379270.GEMMAAP_14350"/>
<name>A0A143BMK5_9BACT</name>
<keyword evidence="3" id="KW-0547">Nucleotide-binding</keyword>
<dbReference type="AlphaFoldDB" id="A0A143BMK5"/>
<dbReference type="Proteomes" id="UP000076404">
    <property type="component" value="Chromosome"/>
</dbReference>
<dbReference type="GO" id="GO:0005524">
    <property type="term" value="F:ATP binding"/>
    <property type="evidence" value="ECO:0007669"/>
    <property type="project" value="UniProtKB-KW"/>
</dbReference>
<feature type="coiled-coil region" evidence="1">
    <location>
        <begin position="669"/>
        <end position="696"/>
    </location>
</feature>
<accession>A0A143BMK5</accession>
<dbReference type="PANTHER" id="PTHR30121:SF6">
    <property type="entry name" value="SLR6007 PROTEIN"/>
    <property type="match status" value="1"/>
</dbReference>
<dbReference type="Pfam" id="PF01935">
    <property type="entry name" value="DUF87"/>
    <property type="match status" value="1"/>
</dbReference>
<protein>
    <submittedName>
        <fullName evidence="3">ATP-binding protein</fullName>
    </submittedName>
</protein>
<gene>
    <name evidence="3" type="ORF">GEMMAAP_14350</name>
</gene>
<reference evidence="3 4" key="2">
    <citation type="journal article" date="2016" name="Environ. Microbiol. Rep.">
        <title>Metagenomic evidence for the presence of phototrophic Gemmatimonadetes bacteria in diverse environments.</title>
        <authorList>
            <person name="Zeng Y."/>
            <person name="Baumbach J."/>
            <person name="Barbosa E.G."/>
            <person name="Azevedo V."/>
            <person name="Zhang C."/>
            <person name="Koblizek M."/>
        </authorList>
    </citation>
    <scope>NUCLEOTIDE SEQUENCE [LARGE SCALE GENOMIC DNA]</scope>
    <source>
        <strain evidence="3 4">AP64</strain>
    </source>
</reference>
<keyword evidence="1" id="KW-0175">Coiled coil</keyword>
<dbReference type="EMBL" id="CP011454">
    <property type="protein sequence ID" value="AMW05664.1"/>
    <property type="molecule type" value="Genomic_DNA"/>
</dbReference>
<dbReference type="OrthoDB" id="9758751at2"/>
<dbReference type="InterPro" id="IPR002789">
    <property type="entry name" value="HerA_central"/>
</dbReference>
<dbReference type="RefSeq" id="WP_026848624.1">
    <property type="nucleotide sequence ID" value="NZ_CP011454.1"/>
</dbReference>
<organism evidence="3 4">
    <name type="scientific">Gemmatimonas phototrophica</name>
    <dbReference type="NCBI Taxonomy" id="1379270"/>
    <lineage>
        <taxon>Bacteria</taxon>
        <taxon>Pseudomonadati</taxon>
        <taxon>Gemmatimonadota</taxon>
        <taxon>Gemmatimonadia</taxon>
        <taxon>Gemmatimonadales</taxon>
        <taxon>Gemmatimonadaceae</taxon>
        <taxon>Gemmatimonas</taxon>
    </lineage>
</organism>
<dbReference type="PANTHER" id="PTHR30121">
    <property type="entry name" value="UNCHARACTERIZED PROTEIN YJGR-RELATED"/>
    <property type="match status" value="1"/>
</dbReference>
<dbReference type="InterPro" id="IPR051162">
    <property type="entry name" value="T4SS_component"/>
</dbReference>
<dbReference type="KEGG" id="gph:GEMMAAP_14350"/>
<evidence type="ECO:0000256" key="1">
    <source>
        <dbReference type="SAM" id="Coils"/>
    </source>
</evidence>
<feature type="coiled-coil region" evidence="1">
    <location>
        <begin position="740"/>
        <end position="767"/>
    </location>
</feature>
<sequence>MTDFETLGALYLGKRYDIPTRTRSQDFVLYDAKDLTTHAVIIGMTGSGKTGLGIGLIEEALIDKVPVIAVDPKGDLGNLALRFPSLAANDFRPWVDPQQATNAGLSADQFAEQQASLWKNGLEGWGQDGARIQRFRDAADITIYTPGSTAGRPLSLLKAFDAPPAVVREDAEALQERVSATATSLLALLNIEADPISSREHILLANLLHHAWQEGRSLDLAALIGGIQNPPFSTVGVMPLDTVFPPKDRMALAMQLNNLLASPGFKTWMQGEALDTASLLYDPSGKPRGSVISIAHLNDAERMFFMTLLLSDILAWVRTQPGTGSLRAILYIDELFGYMPPVANPPSKVLLLTLLKQARAFGLGVVLSTQNPVDLDYRGLSNTGTWFIGRLQTERDKMRVMEGLEGVSGGQPFDKAAMEQTIAGLGKRVFLLHSVHEPAPITFETRWTMSYLAGPMTREQIKSVSAQQASAPVTAAGTASAPALSTSGTGGGLAALDARAATQAPVLPHDVAQYYLPPTKGHAGPLVYNPVVLGLADVSFANAKLGVTEQRRVALLAPVDDGPIALEWDSAESVELEPSLLEQSARDGATFGALPAAASKAKNYAVWAKTLQKWVVTNQQVSLFKSVAFKTTSNPGESEAQFRIRLQLLAHEARDAKIEQLRGKYATKLTAMQDKLRRAEQAMQREQAQASQAKMDTAISVGGAILGAIFGRGKVGVGTLGKVATATRGAGRAAQQAGDVTRAQESLEAVQQQYADLEAKLQAEVDALGAAYDAQQEALEEVVVKARSGDVQIQLCALLWVPFTKDPHGMVTAAWR</sequence>
<dbReference type="InterPro" id="IPR027417">
    <property type="entry name" value="P-loop_NTPase"/>
</dbReference>